<dbReference type="GO" id="GO:0016567">
    <property type="term" value="P:protein ubiquitination"/>
    <property type="evidence" value="ECO:0007669"/>
    <property type="project" value="TreeGrafter"/>
</dbReference>
<keyword evidence="1" id="KW-0862">Zinc</keyword>
<keyword evidence="1" id="KW-0863">Zinc-finger</keyword>
<evidence type="ECO:0000259" key="3">
    <source>
        <dbReference type="PROSITE" id="PS50089"/>
    </source>
</evidence>
<dbReference type="InterPro" id="IPR013083">
    <property type="entry name" value="Znf_RING/FYVE/PHD"/>
</dbReference>
<dbReference type="GO" id="GO:0008270">
    <property type="term" value="F:zinc ion binding"/>
    <property type="evidence" value="ECO:0007669"/>
    <property type="project" value="UniProtKB-KW"/>
</dbReference>
<protein>
    <recommendedName>
        <fullName evidence="3">RING-type domain-containing protein</fullName>
    </recommendedName>
</protein>
<keyword evidence="2" id="KW-0812">Transmembrane</keyword>
<keyword evidence="5" id="KW-1185">Reference proteome</keyword>
<feature type="transmembrane region" description="Helical" evidence="2">
    <location>
        <begin position="224"/>
        <end position="241"/>
    </location>
</feature>
<dbReference type="Proteomes" id="UP000479710">
    <property type="component" value="Unassembled WGS sequence"/>
</dbReference>
<accession>A0A6G1DUT5</accession>
<reference evidence="4 5" key="1">
    <citation type="submission" date="2019-11" db="EMBL/GenBank/DDBJ databases">
        <title>Whole genome sequence of Oryza granulata.</title>
        <authorList>
            <person name="Li W."/>
        </authorList>
    </citation>
    <scope>NUCLEOTIDE SEQUENCE [LARGE SCALE GENOMIC DNA]</scope>
    <source>
        <strain evidence="5">cv. Menghai</strain>
        <tissue evidence="4">Leaf</tissue>
    </source>
</reference>
<dbReference type="PANTHER" id="PTHR22938:SF15">
    <property type="entry name" value="OS01G0568000 PROTEIN"/>
    <property type="match status" value="1"/>
</dbReference>
<dbReference type="EMBL" id="SPHZ02000005">
    <property type="protein sequence ID" value="KAF0916239.1"/>
    <property type="molecule type" value="Genomic_DNA"/>
</dbReference>
<dbReference type="Pfam" id="PF13920">
    <property type="entry name" value="zf-C3HC4_3"/>
    <property type="match status" value="1"/>
</dbReference>
<feature type="domain" description="RING-type" evidence="3">
    <location>
        <begin position="87"/>
        <end position="129"/>
    </location>
</feature>
<keyword evidence="2" id="KW-1133">Transmembrane helix</keyword>
<evidence type="ECO:0000256" key="1">
    <source>
        <dbReference type="PROSITE-ProRule" id="PRU00175"/>
    </source>
</evidence>
<dbReference type="GO" id="GO:0072344">
    <property type="term" value="P:rescue of stalled ribosome"/>
    <property type="evidence" value="ECO:0007669"/>
    <property type="project" value="InterPro"/>
</dbReference>
<dbReference type="SMART" id="SM00184">
    <property type="entry name" value="RING"/>
    <property type="match status" value="1"/>
</dbReference>
<feature type="transmembrane region" description="Helical" evidence="2">
    <location>
        <begin position="248"/>
        <end position="269"/>
    </location>
</feature>
<keyword evidence="2" id="KW-0472">Membrane</keyword>
<dbReference type="AlphaFoldDB" id="A0A6G1DUT5"/>
<evidence type="ECO:0000313" key="4">
    <source>
        <dbReference type="EMBL" id="KAF0916239.1"/>
    </source>
</evidence>
<comment type="caution">
    <text evidence="4">The sequence shown here is derived from an EMBL/GenBank/DDBJ whole genome shotgun (WGS) entry which is preliminary data.</text>
</comment>
<dbReference type="PROSITE" id="PS50089">
    <property type="entry name" value="ZF_RING_2"/>
    <property type="match status" value="1"/>
</dbReference>
<dbReference type="PANTHER" id="PTHR22938">
    <property type="entry name" value="ZINC FINGER PROTEIN 598"/>
    <property type="match status" value="1"/>
</dbReference>
<dbReference type="InterPro" id="IPR044288">
    <property type="entry name" value="ZNF598/HEL2"/>
</dbReference>
<evidence type="ECO:0000256" key="2">
    <source>
        <dbReference type="SAM" id="Phobius"/>
    </source>
</evidence>
<dbReference type="GO" id="GO:0043022">
    <property type="term" value="F:ribosome binding"/>
    <property type="evidence" value="ECO:0007669"/>
    <property type="project" value="TreeGrafter"/>
</dbReference>
<dbReference type="GO" id="GO:0061630">
    <property type="term" value="F:ubiquitin protein ligase activity"/>
    <property type="evidence" value="ECO:0007669"/>
    <property type="project" value="InterPro"/>
</dbReference>
<dbReference type="Gene3D" id="3.30.40.10">
    <property type="entry name" value="Zinc/RING finger domain, C3HC4 (zinc finger)"/>
    <property type="match status" value="1"/>
</dbReference>
<organism evidence="4 5">
    <name type="scientific">Oryza meyeriana var. granulata</name>
    <dbReference type="NCBI Taxonomy" id="110450"/>
    <lineage>
        <taxon>Eukaryota</taxon>
        <taxon>Viridiplantae</taxon>
        <taxon>Streptophyta</taxon>
        <taxon>Embryophyta</taxon>
        <taxon>Tracheophyta</taxon>
        <taxon>Spermatophyta</taxon>
        <taxon>Magnoliopsida</taxon>
        <taxon>Liliopsida</taxon>
        <taxon>Poales</taxon>
        <taxon>Poaceae</taxon>
        <taxon>BOP clade</taxon>
        <taxon>Oryzoideae</taxon>
        <taxon>Oryzeae</taxon>
        <taxon>Oryzinae</taxon>
        <taxon>Oryza</taxon>
        <taxon>Oryza meyeriana</taxon>
    </lineage>
</organism>
<name>A0A6G1DUT5_9ORYZ</name>
<dbReference type="OrthoDB" id="663895at2759"/>
<dbReference type="InterPro" id="IPR001841">
    <property type="entry name" value="Znf_RING"/>
</dbReference>
<evidence type="ECO:0000313" key="5">
    <source>
        <dbReference type="Proteomes" id="UP000479710"/>
    </source>
</evidence>
<proteinExistence type="predicted"/>
<gene>
    <name evidence="4" type="ORF">E2562_005859</name>
</gene>
<keyword evidence="1" id="KW-0479">Metal-binding</keyword>
<sequence length="281" mass="29182">MAHLDGNSGSGAAVAAAGHSHVVDMPQLDASSRSSVAADHSHAIGMAQLDTNGRRSSFTAADDKGHVVIDIDAGGRSSTGSDGISSCVVCMEPLEWVAVSPCGHRVVCAMCAARARSAPNSDHRCCICRTLCPAVVVTKAMATADDGEPTFSTMPAATQDGQVGDYWYCAAMSAYFDDERQYETTAKAAAAGCLKQQLPPSSAADEEDEGAQGNGTPPFTICCFYAALFGVAIGFTFAADATGWGQRVAIVLGSVALWVAVGSVFWFLIKNGYCCQQDDGR</sequence>
<dbReference type="SUPFAM" id="SSF57850">
    <property type="entry name" value="RING/U-box"/>
    <property type="match status" value="1"/>
</dbReference>